<dbReference type="SUPFAM" id="SSF52833">
    <property type="entry name" value="Thioredoxin-like"/>
    <property type="match status" value="1"/>
</dbReference>
<accession>A0A5C5S480</accession>
<dbReference type="AlphaFoldDB" id="A0A5C5S480"/>
<dbReference type="Proteomes" id="UP000319375">
    <property type="component" value="Unassembled WGS sequence"/>
</dbReference>
<dbReference type="RefSeq" id="WP_146486042.1">
    <property type="nucleotide sequence ID" value="NZ_VIGX01000002.1"/>
</dbReference>
<dbReference type="Pfam" id="PF13462">
    <property type="entry name" value="Thioredoxin_4"/>
    <property type="match status" value="1"/>
</dbReference>
<dbReference type="OrthoDB" id="117402at2"/>
<dbReference type="Gene3D" id="3.40.30.10">
    <property type="entry name" value="Glutaredoxin"/>
    <property type="match status" value="1"/>
</dbReference>
<dbReference type="InterPro" id="IPR036249">
    <property type="entry name" value="Thioredoxin-like_sf"/>
</dbReference>
<feature type="domain" description="Thioredoxin-like fold" evidence="1">
    <location>
        <begin position="56"/>
        <end position="216"/>
    </location>
</feature>
<organism evidence="2 3">
    <name type="scientific">Tsukamurella conjunctivitidis</name>
    <dbReference type="NCBI Taxonomy" id="2592068"/>
    <lineage>
        <taxon>Bacteria</taxon>
        <taxon>Bacillati</taxon>
        <taxon>Actinomycetota</taxon>
        <taxon>Actinomycetes</taxon>
        <taxon>Mycobacteriales</taxon>
        <taxon>Tsukamurellaceae</taxon>
        <taxon>Tsukamurella</taxon>
    </lineage>
</organism>
<sequence>MGMQRVCALVVAVLVGVLALSGCARTVAGTAVADPAAGVSAASEDGAVVVGEGGRRITMFLEPMCPACRMLERQYGDQIREAVLAGRLTVAYRMLTFLDTESASGDYSTRATVAFHAASVGTSDAVTLEFLRALYDEQPRGATDLDNDGLASLAAAAGVPESVAERIRTGSTGVDGKAVGAANGALLTEVGGTGTPTVLADGRRVDLNDAAWLQKIVG</sequence>
<name>A0A5C5S480_9ACTN</name>
<reference evidence="2 3" key="1">
    <citation type="submission" date="2019-06" db="EMBL/GenBank/DDBJ databases">
        <title>Tsukamurella conjunctivitidis sp. nov., Tsukamurella assacharolytica sp. nov. and Tsukamurella sputae sp. nov. isolated from patients with conjunctivitis, bacteraemia (lymphoma) and respiratory infection (sputum) in Hong Kong.</title>
        <authorList>
            <person name="Teng J.L.L."/>
            <person name="Lee H.H."/>
            <person name="Fong J.Y.H."/>
            <person name="Fok K.M.N."/>
            <person name="Lau S.K.P."/>
            <person name="Woo P.C.Y."/>
        </authorList>
    </citation>
    <scope>NUCLEOTIDE SEQUENCE [LARGE SCALE GENOMIC DNA]</scope>
    <source>
        <strain evidence="2 3">HKU72</strain>
    </source>
</reference>
<protein>
    <recommendedName>
        <fullName evidence="1">Thioredoxin-like fold domain-containing protein</fullName>
    </recommendedName>
</protein>
<evidence type="ECO:0000313" key="3">
    <source>
        <dbReference type="Proteomes" id="UP000319375"/>
    </source>
</evidence>
<gene>
    <name evidence="2" type="ORF">FK530_05720</name>
</gene>
<keyword evidence="3" id="KW-1185">Reference proteome</keyword>
<dbReference type="EMBL" id="VIGX01000002">
    <property type="protein sequence ID" value="TWS30019.1"/>
    <property type="molecule type" value="Genomic_DNA"/>
</dbReference>
<dbReference type="InterPro" id="IPR012336">
    <property type="entry name" value="Thioredoxin-like_fold"/>
</dbReference>
<dbReference type="PROSITE" id="PS51257">
    <property type="entry name" value="PROKAR_LIPOPROTEIN"/>
    <property type="match status" value="1"/>
</dbReference>
<evidence type="ECO:0000313" key="2">
    <source>
        <dbReference type="EMBL" id="TWS30019.1"/>
    </source>
</evidence>
<comment type="caution">
    <text evidence="2">The sequence shown here is derived from an EMBL/GenBank/DDBJ whole genome shotgun (WGS) entry which is preliminary data.</text>
</comment>
<dbReference type="CDD" id="cd02972">
    <property type="entry name" value="DsbA_family"/>
    <property type="match status" value="1"/>
</dbReference>
<proteinExistence type="predicted"/>
<evidence type="ECO:0000259" key="1">
    <source>
        <dbReference type="Pfam" id="PF13462"/>
    </source>
</evidence>